<dbReference type="EMBL" id="FOPM01000033">
    <property type="protein sequence ID" value="SFH08816.1"/>
    <property type="molecule type" value="Genomic_DNA"/>
</dbReference>
<accession>A0A1I2X7Z0</accession>
<organism evidence="1 2">
    <name type="scientific">Methylobacterium gossipiicola</name>
    <dbReference type="NCBI Taxonomy" id="582675"/>
    <lineage>
        <taxon>Bacteria</taxon>
        <taxon>Pseudomonadati</taxon>
        <taxon>Pseudomonadota</taxon>
        <taxon>Alphaproteobacteria</taxon>
        <taxon>Hyphomicrobiales</taxon>
        <taxon>Methylobacteriaceae</taxon>
        <taxon>Methylobacterium</taxon>
    </lineage>
</organism>
<dbReference type="Proteomes" id="UP000199229">
    <property type="component" value="Unassembled WGS sequence"/>
</dbReference>
<sequence length="51" mass="5126">MCLDSLFGGGSTLMAIGNLGSAVGGSGLGSNRTQSLGNWFSGLDPLPHQFV</sequence>
<evidence type="ECO:0000313" key="1">
    <source>
        <dbReference type="EMBL" id="SFH08816.1"/>
    </source>
</evidence>
<proteinExistence type="predicted"/>
<reference evidence="2" key="1">
    <citation type="submission" date="2016-10" db="EMBL/GenBank/DDBJ databases">
        <authorList>
            <person name="Varghese N."/>
            <person name="Submissions S."/>
        </authorList>
    </citation>
    <scope>NUCLEOTIDE SEQUENCE [LARGE SCALE GENOMIC DNA]</scope>
    <source>
        <strain evidence="2">Gh-105</strain>
    </source>
</reference>
<dbReference type="AlphaFoldDB" id="A0A1I2X7Z0"/>
<keyword evidence="2" id="KW-1185">Reference proteome</keyword>
<evidence type="ECO:0000313" key="2">
    <source>
        <dbReference type="Proteomes" id="UP000199229"/>
    </source>
</evidence>
<name>A0A1I2X7Z0_9HYPH</name>
<protein>
    <submittedName>
        <fullName evidence="1">Uncharacterized protein</fullName>
    </submittedName>
</protein>
<gene>
    <name evidence="1" type="ORF">SAMN05192565_1339</name>
</gene>